<proteinExistence type="predicted"/>
<dbReference type="Proteomes" id="UP000683417">
    <property type="component" value="Unassembled WGS sequence"/>
</dbReference>
<keyword evidence="1" id="KW-0732">Signal</keyword>
<comment type="caution">
    <text evidence="2">The sequence shown here is derived from an EMBL/GenBank/DDBJ whole genome shotgun (WGS) entry which is preliminary data.</text>
</comment>
<evidence type="ECO:0000313" key="3">
    <source>
        <dbReference type="Proteomes" id="UP000683417"/>
    </source>
</evidence>
<accession>A0A9W4CYS0</accession>
<gene>
    <name evidence="2" type="ORF">BGTH12_LOCUS2416</name>
</gene>
<evidence type="ECO:0000256" key="1">
    <source>
        <dbReference type="SAM" id="SignalP"/>
    </source>
</evidence>
<feature type="signal peptide" evidence="1">
    <location>
        <begin position="1"/>
        <end position="17"/>
    </location>
</feature>
<name>A0A9W4CYS0_BLUGR</name>
<evidence type="ECO:0000313" key="2">
    <source>
        <dbReference type="EMBL" id="CAD6501058.1"/>
    </source>
</evidence>
<organism evidence="2 3">
    <name type="scientific">Blumeria graminis f. sp. triticale</name>
    <dbReference type="NCBI Taxonomy" id="1689686"/>
    <lineage>
        <taxon>Eukaryota</taxon>
        <taxon>Fungi</taxon>
        <taxon>Dikarya</taxon>
        <taxon>Ascomycota</taxon>
        <taxon>Pezizomycotina</taxon>
        <taxon>Leotiomycetes</taxon>
        <taxon>Erysiphales</taxon>
        <taxon>Erysiphaceae</taxon>
        <taxon>Blumeria</taxon>
    </lineage>
</organism>
<dbReference type="EMBL" id="CAJHIT010000004">
    <property type="protein sequence ID" value="CAD6501058.1"/>
    <property type="molecule type" value="Genomic_DNA"/>
</dbReference>
<dbReference type="AlphaFoldDB" id="A0A9W4CYS0"/>
<reference evidence="2" key="1">
    <citation type="submission" date="2020-10" db="EMBL/GenBank/DDBJ databases">
        <authorList>
            <person name="Muller C M."/>
        </authorList>
    </citation>
    <scope>NUCLEOTIDE SEQUENCE</scope>
    <source>
        <strain evidence="2">THUN-12</strain>
    </source>
</reference>
<sequence>MKFFSIATVALFDVISASIHITDEGQIFSNGARRPILNSNFRMSCLADSVYDEKKIVDFSAKAYQKLAQSVSSLKNAPLTHFPTNRFTLIILDTIRCEEWVRTSHSSLEHPAR</sequence>
<protein>
    <submittedName>
        <fullName evidence="2">BgTH12-06758</fullName>
    </submittedName>
</protein>
<feature type="chain" id="PRO_5040922381" evidence="1">
    <location>
        <begin position="18"/>
        <end position="113"/>
    </location>
</feature>